<dbReference type="GO" id="GO:0015979">
    <property type="term" value="P:photosynthesis"/>
    <property type="evidence" value="ECO:0007669"/>
    <property type="project" value="UniProtKB-KW"/>
</dbReference>
<keyword evidence="2" id="KW-0602">Photosynthesis</keyword>
<comment type="subcellular location">
    <subcellularLocation>
        <location evidence="1">Membrane</location>
    </subcellularLocation>
</comment>
<dbReference type="RefSeq" id="WP_157308563.1">
    <property type="nucleotide sequence ID" value="NZ_WRXN01000011.1"/>
</dbReference>
<dbReference type="GO" id="GO:0030145">
    <property type="term" value="F:manganese ion binding"/>
    <property type="evidence" value="ECO:0007669"/>
    <property type="project" value="InterPro"/>
</dbReference>
<protein>
    <submittedName>
        <fullName evidence="8">Photosystem II protein Y</fullName>
    </submittedName>
</protein>
<evidence type="ECO:0000256" key="7">
    <source>
        <dbReference type="ARBA" id="ARBA00023276"/>
    </source>
</evidence>
<dbReference type="AlphaFoldDB" id="A0A7K1U953"/>
<comment type="caution">
    <text evidence="8">The sequence shown here is derived from an EMBL/GenBank/DDBJ whole genome shotgun (WGS) entry which is preliminary data.</text>
</comment>
<evidence type="ECO:0000313" key="9">
    <source>
        <dbReference type="Proteomes" id="UP000461730"/>
    </source>
</evidence>
<keyword evidence="9" id="KW-1185">Reference proteome</keyword>
<dbReference type="Proteomes" id="UP000461730">
    <property type="component" value="Unassembled WGS sequence"/>
</dbReference>
<name>A0A7K1U953_9BACT</name>
<evidence type="ECO:0000256" key="2">
    <source>
        <dbReference type="ARBA" id="ARBA00022531"/>
    </source>
</evidence>
<sequence length="26" mass="3121">MKAGRWVLRNIILTALKQWQEMVFST</sequence>
<evidence type="ECO:0000256" key="4">
    <source>
        <dbReference type="ARBA" id="ARBA00022989"/>
    </source>
</evidence>
<evidence type="ECO:0000256" key="6">
    <source>
        <dbReference type="ARBA" id="ARBA00023136"/>
    </source>
</evidence>
<organism evidence="8 9">
    <name type="scientific">Chitinophaga tropicalis</name>
    <dbReference type="NCBI Taxonomy" id="2683588"/>
    <lineage>
        <taxon>Bacteria</taxon>
        <taxon>Pseudomonadati</taxon>
        <taxon>Bacteroidota</taxon>
        <taxon>Chitinophagia</taxon>
        <taxon>Chitinophagales</taxon>
        <taxon>Chitinophagaceae</taxon>
        <taxon>Chitinophaga</taxon>
    </lineage>
</organism>
<evidence type="ECO:0000313" key="8">
    <source>
        <dbReference type="EMBL" id="MVT10894.1"/>
    </source>
</evidence>
<evidence type="ECO:0000256" key="5">
    <source>
        <dbReference type="ARBA" id="ARBA00023078"/>
    </source>
</evidence>
<keyword evidence="6" id="KW-0472">Membrane</keyword>
<reference evidence="8 9" key="1">
    <citation type="submission" date="2019-12" db="EMBL/GenBank/DDBJ databases">
        <title>Chitinophaga sp. strain ysch24 (GDMCC 1.1355), whole genome shotgun sequence.</title>
        <authorList>
            <person name="Zhang X."/>
        </authorList>
    </citation>
    <scope>NUCLEOTIDE SEQUENCE [LARGE SCALE GENOMIC DNA]</scope>
    <source>
        <strain evidence="9">ysch24</strain>
    </source>
</reference>
<keyword evidence="7" id="KW-0604">Photosystem II</keyword>
<keyword evidence="5" id="KW-0793">Thylakoid</keyword>
<dbReference type="EMBL" id="WRXN01000011">
    <property type="protein sequence ID" value="MVT10894.1"/>
    <property type="molecule type" value="Genomic_DNA"/>
</dbReference>
<dbReference type="Pfam" id="PF06298">
    <property type="entry name" value="PsbY"/>
    <property type="match status" value="1"/>
</dbReference>
<accession>A0A7K1U953</accession>
<gene>
    <name evidence="8" type="ORF">GO493_21660</name>
</gene>
<evidence type="ECO:0000256" key="3">
    <source>
        <dbReference type="ARBA" id="ARBA00022692"/>
    </source>
</evidence>
<keyword evidence="3" id="KW-0812">Transmembrane</keyword>
<keyword evidence="4" id="KW-1133">Transmembrane helix</keyword>
<evidence type="ECO:0000256" key="1">
    <source>
        <dbReference type="ARBA" id="ARBA00004370"/>
    </source>
</evidence>
<proteinExistence type="predicted"/>
<dbReference type="GO" id="GO:0009523">
    <property type="term" value="C:photosystem II"/>
    <property type="evidence" value="ECO:0007669"/>
    <property type="project" value="UniProtKB-KW"/>
</dbReference>
<dbReference type="InterPro" id="IPR009388">
    <property type="entry name" value="PSII_PsbY"/>
</dbReference>